<name>A0A238ZEU4_9ACTN</name>
<dbReference type="OrthoDB" id="9810929at2"/>
<dbReference type="InterPro" id="IPR050099">
    <property type="entry name" value="SIS_GmhA/DiaA_subfam"/>
</dbReference>
<gene>
    <name evidence="2" type="ORF">SAMN06272737_1286</name>
</gene>
<dbReference type="GO" id="GO:1901135">
    <property type="term" value="P:carbohydrate derivative metabolic process"/>
    <property type="evidence" value="ECO:0007669"/>
    <property type="project" value="InterPro"/>
</dbReference>
<dbReference type="Pfam" id="PF13580">
    <property type="entry name" value="SIS_2"/>
    <property type="match status" value="1"/>
</dbReference>
<feature type="domain" description="SIS" evidence="1">
    <location>
        <begin position="59"/>
        <end position="219"/>
    </location>
</feature>
<dbReference type="InterPro" id="IPR001347">
    <property type="entry name" value="SIS_dom"/>
</dbReference>
<reference evidence="2 3" key="1">
    <citation type="submission" date="2017-06" db="EMBL/GenBank/DDBJ databases">
        <authorList>
            <person name="Kim H.J."/>
            <person name="Triplett B.A."/>
        </authorList>
    </citation>
    <scope>NUCLEOTIDE SEQUENCE [LARGE SCALE GENOMIC DNA]</scope>
    <source>
        <strain evidence="2 3">DSM 44272</strain>
    </source>
</reference>
<accession>A0A238ZEU4</accession>
<dbReference type="EMBL" id="FZNO01000028">
    <property type="protein sequence ID" value="SNR81602.1"/>
    <property type="molecule type" value="Genomic_DNA"/>
</dbReference>
<evidence type="ECO:0000313" key="2">
    <source>
        <dbReference type="EMBL" id="SNR81602.1"/>
    </source>
</evidence>
<dbReference type="GO" id="GO:0016853">
    <property type="term" value="F:isomerase activity"/>
    <property type="evidence" value="ECO:0007669"/>
    <property type="project" value="UniProtKB-KW"/>
</dbReference>
<proteinExistence type="predicted"/>
<dbReference type="SUPFAM" id="SSF53697">
    <property type="entry name" value="SIS domain"/>
    <property type="match status" value="1"/>
</dbReference>
<evidence type="ECO:0000313" key="3">
    <source>
        <dbReference type="Proteomes" id="UP000198403"/>
    </source>
</evidence>
<dbReference type="Gene3D" id="3.40.50.10490">
    <property type="entry name" value="Glucose-6-phosphate isomerase like protein, domain 1"/>
    <property type="match status" value="1"/>
</dbReference>
<dbReference type="InterPro" id="IPR035461">
    <property type="entry name" value="GmhA/DiaA"/>
</dbReference>
<dbReference type="PROSITE" id="PS51464">
    <property type="entry name" value="SIS"/>
    <property type="match status" value="1"/>
</dbReference>
<dbReference type="InterPro" id="IPR046348">
    <property type="entry name" value="SIS_dom_sf"/>
</dbReference>
<keyword evidence="2" id="KW-0413">Isomerase</keyword>
<sequence length="219" mass="22394">MTGGGNFLYPFLDAEETDGSALSADLAASAEAKATESLELRRTSIAGLAAELDRAAAAMAAAFRAGGRLFTFGNGGSATDAAGQAALFASPASGRPLPARSLVADTAVLTALANDVGVEVIFSRQLIAHARAGDIALGLSTSGGSVNVLQAFAEGRRRGLLTVGLAGYRGGAMATCPDLDHCLAVEGQSVHRTQEAQSALAHALWQRVQREFQQLEVPA</sequence>
<dbReference type="Proteomes" id="UP000198403">
    <property type="component" value="Unassembled WGS sequence"/>
</dbReference>
<dbReference type="GO" id="GO:0097367">
    <property type="term" value="F:carbohydrate derivative binding"/>
    <property type="evidence" value="ECO:0007669"/>
    <property type="project" value="InterPro"/>
</dbReference>
<protein>
    <submittedName>
        <fullName evidence="2">D-sedoheptulose 7-phosphate isomerase</fullName>
    </submittedName>
</protein>
<dbReference type="RefSeq" id="WP_089338339.1">
    <property type="nucleotide sequence ID" value="NZ_FZNO01000028.1"/>
</dbReference>
<dbReference type="PANTHER" id="PTHR30390">
    <property type="entry name" value="SEDOHEPTULOSE 7-PHOSPHATE ISOMERASE / DNAA INITIATOR-ASSOCIATING FACTOR FOR REPLICATION INITIATION"/>
    <property type="match status" value="1"/>
</dbReference>
<dbReference type="AlphaFoldDB" id="A0A238ZEU4"/>
<organism evidence="2 3">
    <name type="scientific">Blastococcus mobilis</name>
    <dbReference type="NCBI Taxonomy" id="1938746"/>
    <lineage>
        <taxon>Bacteria</taxon>
        <taxon>Bacillati</taxon>
        <taxon>Actinomycetota</taxon>
        <taxon>Actinomycetes</taxon>
        <taxon>Geodermatophilales</taxon>
        <taxon>Geodermatophilaceae</taxon>
        <taxon>Blastococcus</taxon>
    </lineage>
</organism>
<dbReference type="PANTHER" id="PTHR30390:SF6">
    <property type="entry name" value="DNAA INITIATOR-ASSOCIATING PROTEIN DIAA"/>
    <property type="match status" value="1"/>
</dbReference>
<keyword evidence="3" id="KW-1185">Reference proteome</keyword>
<dbReference type="CDD" id="cd05006">
    <property type="entry name" value="SIS_GmhA"/>
    <property type="match status" value="1"/>
</dbReference>
<evidence type="ECO:0000259" key="1">
    <source>
        <dbReference type="PROSITE" id="PS51464"/>
    </source>
</evidence>